<keyword evidence="12" id="KW-1185">Reference proteome</keyword>
<dbReference type="Pfam" id="PF10396">
    <property type="entry name" value="TrmE_N"/>
    <property type="match status" value="1"/>
</dbReference>
<feature type="binding site" evidence="8">
    <location>
        <position position="367"/>
    </location>
    <ligand>
        <name>Mg(2+)</name>
        <dbReference type="ChEBI" id="CHEBI:18420"/>
    </ligand>
</feature>
<dbReference type="AlphaFoldDB" id="A0A840AP21"/>
<evidence type="ECO:0000256" key="7">
    <source>
        <dbReference type="ARBA" id="ARBA00023134"/>
    </source>
</evidence>
<dbReference type="GO" id="GO:0046872">
    <property type="term" value="F:metal ion binding"/>
    <property type="evidence" value="ECO:0007669"/>
    <property type="project" value="UniProtKB-KW"/>
</dbReference>
<dbReference type="InterPro" id="IPR027266">
    <property type="entry name" value="TrmE/GcvT-like"/>
</dbReference>
<dbReference type="InterPro" id="IPR006073">
    <property type="entry name" value="GTP-bd"/>
</dbReference>
<keyword evidence="5 8" id="KW-0460">Magnesium</keyword>
<keyword evidence="8" id="KW-0479">Metal-binding</keyword>
<gene>
    <name evidence="8" type="primary">mnmE</name>
    <name evidence="8" type="synonym">trmE</name>
    <name evidence="11" type="ORF">GGR25_002063</name>
</gene>
<dbReference type="SUPFAM" id="SSF52540">
    <property type="entry name" value="P-loop containing nucleoside triphosphate hydrolases"/>
    <property type="match status" value="1"/>
</dbReference>
<comment type="subunit">
    <text evidence="8">Homodimer. Heterotetramer of two MnmE and two MnmG subunits.</text>
</comment>
<feature type="domain" description="Cyclic nucleotide-binding" evidence="9">
    <location>
        <begin position="119"/>
        <end position="176"/>
    </location>
</feature>
<keyword evidence="3 8" id="KW-0547">Nucleotide-binding</keyword>
<feature type="binding site" evidence="8">
    <location>
        <begin position="342"/>
        <end position="347"/>
    </location>
    <ligand>
        <name>GTP</name>
        <dbReference type="ChEBI" id="CHEBI:37565"/>
    </ligand>
</feature>
<feature type="binding site" evidence="8">
    <location>
        <position position="138"/>
    </location>
    <ligand>
        <name>(6S)-5-formyl-5,6,7,8-tetrahydrofolate</name>
        <dbReference type="ChEBI" id="CHEBI:57457"/>
    </ligand>
</feature>
<comment type="cofactor">
    <cofactor evidence="8">
        <name>K(+)</name>
        <dbReference type="ChEBI" id="CHEBI:29103"/>
    </cofactor>
    <text evidence="8">Binds 1 potassium ion per subunit.</text>
</comment>
<evidence type="ECO:0000256" key="1">
    <source>
        <dbReference type="ARBA" id="ARBA00011043"/>
    </source>
</evidence>
<dbReference type="InterPro" id="IPR027417">
    <property type="entry name" value="P-loop_NTPase"/>
</dbReference>
<dbReference type="GO" id="GO:0005737">
    <property type="term" value="C:cytoplasm"/>
    <property type="evidence" value="ECO:0007669"/>
    <property type="project" value="UniProtKB-SubCell"/>
</dbReference>
<keyword evidence="6 8" id="KW-0630">Potassium</keyword>
<evidence type="ECO:0000256" key="8">
    <source>
        <dbReference type="HAMAP-Rule" id="MF_00379"/>
    </source>
</evidence>
<dbReference type="PRINTS" id="PR00449">
    <property type="entry name" value="RASTRNSFRMNG"/>
</dbReference>
<dbReference type="NCBIfam" id="TIGR00231">
    <property type="entry name" value="small_GTP"/>
    <property type="match status" value="1"/>
</dbReference>
<dbReference type="InterPro" id="IPR027368">
    <property type="entry name" value="MnmE_dom2"/>
</dbReference>
<dbReference type="GO" id="GO:0030488">
    <property type="term" value="P:tRNA methylation"/>
    <property type="evidence" value="ECO:0007669"/>
    <property type="project" value="TreeGrafter"/>
</dbReference>
<dbReference type="CDD" id="cd04164">
    <property type="entry name" value="trmE"/>
    <property type="match status" value="1"/>
</dbReference>
<keyword evidence="4 8" id="KW-0378">Hydrolase</keyword>
<dbReference type="PANTHER" id="PTHR42714">
    <property type="entry name" value="TRNA MODIFICATION GTPASE GTPBP3"/>
    <property type="match status" value="1"/>
</dbReference>
<evidence type="ECO:0000256" key="4">
    <source>
        <dbReference type="ARBA" id="ARBA00022801"/>
    </source>
</evidence>
<dbReference type="InterPro" id="IPR004520">
    <property type="entry name" value="GTPase_MnmE"/>
</dbReference>
<keyword evidence="8" id="KW-0963">Cytoplasm</keyword>
<protein>
    <recommendedName>
        <fullName evidence="8">tRNA modification GTPase MnmE</fullName>
        <ecNumber evidence="8">3.6.-.-</ecNumber>
    </recommendedName>
</protein>
<evidence type="ECO:0000259" key="9">
    <source>
        <dbReference type="PROSITE" id="PS50042"/>
    </source>
</evidence>
<dbReference type="GO" id="GO:0003924">
    <property type="term" value="F:GTPase activity"/>
    <property type="evidence" value="ECO:0007669"/>
    <property type="project" value="UniProtKB-UniRule"/>
</dbReference>
<proteinExistence type="inferred from homology"/>
<feature type="domain" description="TrmE-type G" evidence="10">
    <location>
        <begin position="332"/>
        <end position="479"/>
    </location>
</feature>
<dbReference type="CDD" id="cd14858">
    <property type="entry name" value="TrmE_N"/>
    <property type="match status" value="1"/>
</dbReference>
<comment type="caution">
    <text evidence="11">The sequence shown here is derived from an EMBL/GenBank/DDBJ whole genome shotgun (WGS) entry which is preliminary data.</text>
</comment>
<dbReference type="InterPro" id="IPR025867">
    <property type="entry name" value="MnmE_helical"/>
</dbReference>
<dbReference type="PROSITE" id="PS50042">
    <property type="entry name" value="CNMP_BINDING_3"/>
    <property type="match status" value="1"/>
</dbReference>
<evidence type="ECO:0000256" key="6">
    <source>
        <dbReference type="ARBA" id="ARBA00022958"/>
    </source>
</evidence>
<feature type="binding site" evidence="8">
    <location>
        <begin position="386"/>
        <end position="389"/>
    </location>
    <ligand>
        <name>GTP</name>
        <dbReference type="ChEBI" id="CHEBI:37565"/>
    </ligand>
</feature>
<reference evidence="11 12" key="1">
    <citation type="submission" date="2020-08" db="EMBL/GenBank/DDBJ databases">
        <title>Genomic Encyclopedia of Type Strains, Phase IV (KMG-IV): sequencing the most valuable type-strain genomes for metagenomic binning, comparative biology and taxonomic classification.</title>
        <authorList>
            <person name="Goeker M."/>
        </authorList>
    </citation>
    <scope>NUCLEOTIDE SEQUENCE [LARGE SCALE GENOMIC DNA]</scope>
    <source>
        <strain evidence="11 12">DSM 25966</strain>
    </source>
</reference>
<comment type="function">
    <text evidence="8">Exhibits a very high intrinsic GTPase hydrolysis rate. Involved in the addition of a carboxymethylaminomethyl (cmnm) group at the wobble position (U34) of certain tRNAs, forming tRNA-cmnm(5)s(2)U34.</text>
</comment>
<comment type="similarity">
    <text evidence="1 8">Belongs to the TRAFAC class TrmE-Era-EngA-EngB-Septin-like GTPase superfamily. TrmE GTPase family.</text>
</comment>
<evidence type="ECO:0000259" key="10">
    <source>
        <dbReference type="PROSITE" id="PS51709"/>
    </source>
</evidence>
<organism evidence="11 12">
    <name type="scientific">Kaistia hirudinis</name>
    <dbReference type="NCBI Taxonomy" id="1293440"/>
    <lineage>
        <taxon>Bacteria</taxon>
        <taxon>Pseudomonadati</taxon>
        <taxon>Pseudomonadota</taxon>
        <taxon>Alphaproteobacteria</taxon>
        <taxon>Hyphomicrobiales</taxon>
        <taxon>Kaistiaceae</taxon>
        <taxon>Kaistia</taxon>
    </lineage>
</organism>
<feature type="binding site" evidence="8">
    <location>
        <position position="346"/>
    </location>
    <ligand>
        <name>Mg(2+)</name>
        <dbReference type="ChEBI" id="CHEBI:18420"/>
    </ligand>
</feature>
<evidence type="ECO:0000256" key="3">
    <source>
        <dbReference type="ARBA" id="ARBA00022741"/>
    </source>
</evidence>
<dbReference type="EC" id="3.6.-.-" evidence="8"/>
<dbReference type="SUPFAM" id="SSF116878">
    <property type="entry name" value="TrmE connector domain"/>
    <property type="match status" value="1"/>
</dbReference>
<feature type="binding site" evidence="8">
    <location>
        <begin position="361"/>
        <end position="367"/>
    </location>
    <ligand>
        <name>GTP</name>
        <dbReference type="ChEBI" id="CHEBI:37565"/>
    </ligand>
</feature>
<dbReference type="NCBIfam" id="NF003661">
    <property type="entry name" value="PRK05291.1-3"/>
    <property type="match status" value="1"/>
</dbReference>
<dbReference type="InterPro" id="IPR005225">
    <property type="entry name" value="Small_GTP-bd"/>
</dbReference>
<keyword evidence="7 8" id="KW-0342">GTP-binding</keyword>
<dbReference type="Proteomes" id="UP000553963">
    <property type="component" value="Unassembled WGS sequence"/>
</dbReference>
<dbReference type="Gene3D" id="3.30.1360.120">
    <property type="entry name" value="Probable tRNA modification gtpase trme, domain 1"/>
    <property type="match status" value="1"/>
</dbReference>
<dbReference type="Pfam" id="PF01926">
    <property type="entry name" value="MMR_HSR1"/>
    <property type="match status" value="1"/>
</dbReference>
<comment type="caution">
    <text evidence="8">Lacks conserved residue(s) required for the propagation of feature annotation.</text>
</comment>
<feature type="binding site" evidence="8">
    <location>
        <position position="235"/>
    </location>
    <ligand>
        <name>(6S)-5-formyl-5,6,7,8-tetrahydrofolate</name>
        <dbReference type="ChEBI" id="CHEBI:57457"/>
    </ligand>
</feature>
<dbReference type="InterPro" id="IPR018948">
    <property type="entry name" value="GTP-bd_TrmE_N"/>
</dbReference>
<dbReference type="InterPro" id="IPR000595">
    <property type="entry name" value="cNMP-bd_dom"/>
</dbReference>
<dbReference type="Gene3D" id="3.40.50.300">
    <property type="entry name" value="P-loop containing nucleotide triphosphate hydrolases"/>
    <property type="match status" value="1"/>
</dbReference>
<feature type="binding site" evidence="8">
    <location>
        <position position="195"/>
    </location>
    <ligand>
        <name>(6S)-5-formyl-5,6,7,8-tetrahydrofolate</name>
        <dbReference type="ChEBI" id="CHEBI:57457"/>
    </ligand>
</feature>
<dbReference type="PROSITE" id="PS51709">
    <property type="entry name" value="G_TRME"/>
    <property type="match status" value="1"/>
</dbReference>
<dbReference type="Pfam" id="PF12631">
    <property type="entry name" value="MnmE_helical"/>
    <property type="match status" value="1"/>
</dbReference>
<dbReference type="GO" id="GO:0005525">
    <property type="term" value="F:GTP binding"/>
    <property type="evidence" value="ECO:0007669"/>
    <property type="project" value="UniProtKB-UniRule"/>
</dbReference>
<evidence type="ECO:0000313" key="12">
    <source>
        <dbReference type="Proteomes" id="UP000553963"/>
    </source>
</evidence>
<evidence type="ECO:0000313" key="11">
    <source>
        <dbReference type="EMBL" id="MBB3931013.1"/>
    </source>
</evidence>
<dbReference type="PANTHER" id="PTHR42714:SF2">
    <property type="entry name" value="TRNA MODIFICATION GTPASE GTPBP3, MITOCHONDRIAL"/>
    <property type="match status" value="1"/>
</dbReference>
<dbReference type="EMBL" id="JACIDS010000003">
    <property type="protein sequence ID" value="MBB3931013.1"/>
    <property type="molecule type" value="Genomic_DNA"/>
</dbReference>
<name>A0A840AP21_9HYPH</name>
<dbReference type="InterPro" id="IPR031168">
    <property type="entry name" value="G_TrmE"/>
</dbReference>
<dbReference type="HAMAP" id="MF_00379">
    <property type="entry name" value="GTPase_MnmE"/>
    <property type="match status" value="1"/>
</dbReference>
<comment type="subcellular location">
    <subcellularLocation>
        <location evidence="8">Cytoplasm</location>
    </subcellularLocation>
</comment>
<accession>A0A840AP21</accession>
<dbReference type="Gene3D" id="1.20.120.430">
    <property type="entry name" value="tRNA modification GTPase MnmE domain 2"/>
    <property type="match status" value="1"/>
</dbReference>
<dbReference type="FunFam" id="3.30.1360.120:FF:000007">
    <property type="entry name" value="tRNA modification GTPase GTPBP3, mitochondrial"/>
    <property type="match status" value="1"/>
</dbReference>
<evidence type="ECO:0000256" key="5">
    <source>
        <dbReference type="ARBA" id="ARBA00022842"/>
    </source>
</evidence>
<sequence>MQRRHIDLVEVRPFLAIDLDVDEESVHDLRCGGILERLVRHDMAPVARRIADRQQDRPIQPLRLGERFSVPGAPVHRVVTVLQKIGAGLMGQEILGHRPLAAWDRRADSIAEAEPPSSGDTVFALSSGQPPAGVAVIRASGPGVRFGLETLLGRIPEPRHATLATLRTADGEPLDRALVLFFPAPASFTGEDVCELHVHGGRAVVAAVLRALGELPGFRPAEPGAFTRRAFVNGRADLTEVEGIADLVAAETEMQRRLAIGQAGGGLRRLAETWRTRLVEARAFLEAELDFSDEDDVPETLANLSDAIADSVAREIEAHLGDAAFAERVRSGFEVVLLGAPNVGKSSLLNALAKREVAIVTAEAGTTRDTIEVRMDLDGYAVTLVDTAGLRETDNLIEREGVRRARARGEAADLVLLLSDGDEGSRFALPDTSASVLRVRSKADLNAIDSDPNRWDVAISAPTGQGLDALRQAIAASLGLRRAGPDPLVTRERQRIELEQACTALRAASTESVIELKAERLRQAGDAIGRLTGRIDVDDWLDVIFREFCIGK</sequence>
<keyword evidence="2 8" id="KW-0819">tRNA processing</keyword>
<evidence type="ECO:0000256" key="2">
    <source>
        <dbReference type="ARBA" id="ARBA00022694"/>
    </source>
</evidence>
<feature type="binding site" evidence="8">
    <location>
        <position position="552"/>
    </location>
    <ligand>
        <name>(6S)-5-formyl-5,6,7,8-tetrahydrofolate</name>
        <dbReference type="ChEBI" id="CHEBI:57457"/>
    </ligand>
</feature>
<dbReference type="GO" id="GO:0002098">
    <property type="term" value="P:tRNA wobble uridine modification"/>
    <property type="evidence" value="ECO:0007669"/>
    <property type="project" value="TreeGrafter"/>
</dbReference>